<protein>
    <submittedName>
        <fullName evidence="1">Uncharacterized protein</fullName>
    </submittedName>
</protein>
<accession>A0A0A8Z2J7</accession>
<evidence type="ECO:0000313" key="1">
    <source>
        <dbReference type="EMBL" id="JAD33031.1"/>
    </source>
</evidence>
<organism evidence="1">
    <name type="scientific">Arundo donax</name>
    <name type="common">Giant reed</name>
    <name type="synonym">Donax arundinaceus</name>
    <dbReference type="NCBI Taxonomy" id="35708"/>
    <lineage>
        <taxon>Eukaryota</taxon>
        <taxon>Viridiplantae</taxon>
        <taxon>Streptophyta</taxon>
        <taxon>Embryophyta</taxon>
        <taxon>Tracheophyta</taxon>
        <taxon>Spermatophyta</taxon>
        <taxon>Magnoliopsida</taxon>
        <taxon>Liliopsida</taxon>
        <taxon>Poales</taxon>
        <taxon>Poaceae</taxon>
        <taxon>PACMAD clade</taxon>
        <taxon>Arundinoideae</taxon>
        <taxon>Arundineae</taxon>
        <taxon>Arundo</taxon>
    </lineage>
</organism>
<proteinExistence type="predicted"/>
<reference evidence="1" key="1">
    <citation type="submission" date="2014-09" db="EMBL/GenBank/DDBJ databases">
        <authorList>
            <person name="Magalhaes I.L.F."/>
            <person name="Oliveira U."/>
            <person name="Santos F.R."/>
            <person name="Vidigal T.H.D.A."/>
            <person name="Brescovit A.D."/>
            <person name="Santos A.J."/>
        </authorList>
    </citation>
    <scope>NUCLEOTIDE SEQUENCE</scope>
    <source>
        <tissue evidence="1">Shoot tissue taken approximately 20 cm above the soil surface</tissue>
    </source>
</reference>
<sequence length="19" mass="2202">MGERASMRPARRRAKATQQ</sequence>
<reference evidence="1" key="2">
    <citation type="journal article" date="2015" name="Data Brief">
        <title>Shoot transcriptome of the giant reed, Arundo donax.</title>
        <authorList>
            <person name="Barrero R.A."/>
            <person name="Guerrero F.D."/>
            <person name="Moolhuijzen P."/>
            <person name="Goolsby J.A."/>
            <person name="Tidwell J."/>
            <person name="Bellgard S.E."/>
            <person name="Bellgard M.I."/>
        </authorList>
    </citation>
    <scope>NUCLEOTIDE SEQUENCE</scope>
    <source>
        <tissue evidence="1">Shoot tissue taken approximately 20 cm above the soil surface</tissue>
    </source>
</reference>
<dbReference type="AlphaFoldDB" id="A0A0A8Z2J7"/>
<dbReference type="EMBL" id="GBRH01264864">
    <property type="protein sequence ID" value="JAD33031.1"/>
    <property type="molecule type" value="Transcribed_RNA"/>
</dbReference>
<name>A0A0A8Z2J7_ARUDO</name>